<evidence type="ECO:0000256" key="1">
    <source>
        <dbReference type="ARBA" id="ARBA00022574"/>
    </source>
</evidence>
<evidence type="ECO:0000313" key="6">
    <source>
        <dbReference type="RefSeq" id="XP_033539017.1"/>
    </source>
</evidence>
<dbReference type="Gene3D" id="2.130.10.10">
    <property type="entry name" value="YVTN repeat-like/Quinoprotein amine dehydrogenase"/>
    <property type="match status" value="1"/>
</dbReference>
<reference evidence="6" key="2">
    <citation type="submission" date="2020-04" db="EMBL/GenBank/DDBJ databases">
        <authorList>
            <consortium name="NCBI Genome Project"/>
        </authorList>
    </citation>
    <scope>NUCLEOTIDE SEQUENCE</scope>
    <source>
        <strain evidence="6">CBS 781.70</strain>
    </source>
</reference>
<evidence type="ECO:0000313" key="4">
    <source>
        <dbReference type="EMBL" id="KAF1817386.1"/>
    </source>
</evidence>
<dbReference type="Proteomes" id="UP000504638">
    <property type="component" value="Unplaced"/>
</dbReference>
<dbReference type="AlphaFoldDB" id="A0A6G1GHG7"/>
<dbReference type="PROSITE" id="PS50294">
    <property type="entry name" value="WD_REPEATS_REGION"/>
    <property type="match status" value="1"/>
</dbReference>
<gene>
    <name evidence="4 6" type="ORF">P152DRAFT_17325</name>
</gene>
<dbReference type="InterPro" id="IPR036322">
    <property type="entry name" value="WD40_repeat_dom_sf"/>
</dbReference>
<keyword evidence="2" id="KW-0677">Repeat</keyword>
<reference evidence="4 6" key="1">
    <citation type="submission" date="2020-01" db="EMBL/GenBank/DDBJ databases">
        <authorList>
            <consortium name="DOE Joint Genome Institute"/>
            <person name="Haridas S."/>
            <person name="Albert R."/>
            <person name="Binder M."/>
            <person name="Bloem J."/>
            <person name="Labutti K."/>
            <person name="Salamov A."/>
            <person name="Andreopoulos B."/>
            <person name="Baker S.E."/>
            <person name="Barry K."/>
            <person name="Bills G."/>
            <person name="Bluhm B.H."/>
            <person name="Cannon C."/>
            <person name="Castanera R."/>
            <person name="Culley D.E."/>
            <person name="Daum C."/>
            <person name="Ezra D."/>
            <person name="Gonzalez J.B."/>
            <person name="Henrissat B."/>
            <person name="Kuo A."/>
            <person name="Liang C."/>
            <person name="Lipzen A."/>
            <person name="Lutzoni F."/>
            <person name="Magnuson J."/>
            <person name="Mondo S."/>
            <person name="Nolan M."/>
            <person name="Ohm R."/>
            <person name="Pangilinan J."/>
            <person name="Park H.-J."/>
            <person name="Ramirez L."/>
            <person name="Alfaro M."/>
            <person name="Sun H."/>
            <person name="Tritt A."/>
            <person name="Yoshinaga Y."/>
            <person name="Zwiers L.-H."/>
            <person name="Turgeon B.G."/>
            <person name="Goodwin S.B."/>
            <person name="Spatafora J.W."/>
            <person name="Crous P.W."/>
            <person name="Grigoriev I.V."/>
        </authorList>
    </citation>
    <scope>NUCLEOTIDE SEQUENCE</scope>
    <source>
        <strain evidence="4 6">CBS 781.70</strain>
    </source>
</reference>
<keyword evidence="1 3" id="KW-0853">WD repeat</keyword>
<dbReference type="InterPro" id="IPR015943">
    <property type="entry name" value="WD40/YVTN_repeat-like_dom_sf"/>
</dbReference>
<reference evidence="6" key="3">
    <citation type="submission" date="2025-04" db="UniProtKB">
        <authorList>
            <consortium name="RefSeq"/>
        </authorList>
    </citation>
    <scope>IDENTIFICATION</scope>
    <source>
        <strain evidence="6">CBS 781.70</strain>
    </source>
</reference>
<evidence type="ECO:0000256" key="3">
    <source>
        <dbReference type="PROSITE-ProRule" id="PRU00221"/>
    </source>
</evidence>
<name>A0A6G1GHG7_9PEZI</name>
<dbReference type="EMBL" id="ML975149">
    <property type="protein sequence ID" value="KAF1817386.1"/>
    <property type="molecule type" value="Genomic_DNA"/>
</dbReference>
<dbReference type="OrthoDB" id="538223at2759"/>
<feature type="repeat" description="WD" evidence="3">
    <location>
        <begin position="33"/>
        <end position="74"/>
    </location>
</feature>
<dbReference type="PROSITE" id="PS50082">
    <property type="entry name" value="WD_REPEATS_2"/>
    <property type="match status" value="2"/>
</dbReference>
<dbReference type="Pfam" id="PF00400">
    <property type="entry name" value="WD40"/>
    <property type="match status" value="2"/>
</dbReference>
<dbReference type="SMART" id="SM00320">
    <property type="entry name" value="WD40"/>
    <property type="match status" value="2"/>
</dbReference>
<feature type="repeat" description="WD" evidence="3">
    <location>
        <begin position="75"/>
        <end position="105"/>
    </location>
</feature>
<dbReference type="InterPro" id="IPR001680">
    <property type="entry name" value="WD40_rpt"/>
</dbReference>
<organism evidence="4">
    <name type="scientific">Eremomyces bilateralis CBS 781.70</name>
    <dbReference type="NCBI Taxonomy" id="1392243"/>
    <lineage>
        <taxon>Eukaryota</taxon>
        <taxon>Fungi</taxon>
        <taxon>Dikarya</taxon>
        <taxon>Ascomycota</taxon>
        <taxon>Pezizomycotina</taxon>
        <taxon>Dothideomycetes</taxon>
        <taxon>Dothideomycetes incertae sedis</taxon>
        <taxon>Eremomycetales</taxon>
        <taxon>Eremomycetaceae</taxon>
        <taxon>Eremomyces</taxon>
    </lineage>
</organism>
<protein>
    <submittedName>
        <fullName evidence="4 6">WD40 repeat-like protein</fullName>
    </submittedName>
</protein>
<keyword evidence="5" id="KW-1185">Reference proteome</keyword>
<evidence type="ECO:0000313" key="5">
    <source>
        <dbReference type="Proteomes" id="UP000504638"/>
    </source>
</evidence>
<dbReference type="SUPFAM" id="SSF50978">
    <property type="entry name" value="WD40 repeat-like"/>
    <property type="match status" value="1"/>
</dbReference>
<dbReference type="RefSeq" id="XP_033539017.1">
    <property type="nucleotide sequence ID" value="XM_033674114.1"/>
</dbReference>
<evidence type="ECO:0000256" key="2">
    <source>
        <dbReference type="ARBA" id="ARBA00022737"/>
    </source>
</evidence>
<accession>A0A6G1GHG7</accession>
<dbReference type="PANTHER" id="PTHR19848">
    <property type="entry name" value="WD40 REPEAT PROTEIN"/>
    <property type="match status" value="1"/>
</dbReference>
<dbReference type="PANTHER" id="PTHR19848:SF8">
    <property type="entry name" value="F-BOX AND WD REPEAT DOMAIN CONTAINING 7"/>
    <property type="match status" value="1"/>
</dbReference>
<proteinExistence type="predicted"/>
<dbReference type="GeneID" id="54414684"/>
<sequence>MSIVRRQFDAQVAQWIQQLPHVQKHWNALLRTLEGHATCVTALAFSPDGKVAASASDDKTVRLWDTGSGAALQTLERHADEIVTVTFSPDGKTIASALDDQTVRMEADSEYDLDGKSTP</sequence>